<dbReference type="Proteomes" id="UP001642484">
    <property type="component" value="Unassembled WGS sequence"/>
</dbReference>
<dbReference type="InterPro" id="IPR044855">
    <property type="entry name" value="CoA-Trfase_III_dom3_sf"/>
</dbReference>
<evidence type="ECO:0008006" key="5">
    <source>
        <dbReference type="Google" id="ProtNLM"/>
    </source>
</evidence>
<dbReference type="Gene3D" id="3.30.1540.10">
    <property type="entry name" value="formyl-coa transferase, domain 3"/>
    <property type="match status" value="1"/>
</dbReference>
<dbReference type="Gene3D" id="3.40.50.10540">
    <property type="entry name" value="Crotonobetainyl-coa:carnitine coa-transferase, domain 1"/>
    <property type="match status" value="1"/>
</dbReference>
<sequence>MTGYGQGGTDFSNMAGHDNNYIALSGLLDFFRRGDEKPFPPANFAGDYAGGGMMLAMGVLLALLERHRSGQGQVIDAAMVDGANYTALPLFKWRETGLVPVGPDGHMVASDFVLCQAPHWSDVYLCQEDPAKPGTRQYMSVQAIEPQFYSELLKGLGLDGATLPGQFDRKAWPKMKQRFAEIFQSKTRDEWAKIFANTDACCVPVLNPLEAAAHPHNQMRRSFEPTPGASGLYEPAPAPKLQRTPGLSPRPSPVPGGDTRTVLCEYGFSGEEVANLLKEGVLGESKSKL</sequence>
<dbReference type="SUPFAM" id="SSF89796">
    <property type="entry name" value="CoA-transferase family III (CaiB/BaiF)"/>
    <property type="match status" value="1"/>
</dbReference>
<feature type="region of interest" description="Disordered" evidence="2">
    <location>
        <begin position="219"/>
        <end position="259"/>
    </location>
</feature>
<gene>
    <name evidence="3" type="ORF">CCMP2556_LOCUS33410</name>
</gene>
<evidence type="ECO:0000313" key="3">
    <source>
        <dbReference type="EMBL" id="CAK9068032.1"/>
    </source>
</evidence>
<dbReference type="PANTHER" id="PTHR48228:SF5">
    <property type="entry name" value="ALPHA-METHYLACYL-COA RACEMASE"/>
    <property type="match status" value="1"/>
</dbReference>
<dbReference type="InterPro" id="IPR050509">
    <property type="entry name" value="CoA-transferase_III"/>
</dbReference>
<dbReference type="PANTHER" id="PTHR48228">
    <property type="entry name" value="SUCCINYL-COA--D-CITRAMALATE COA-TRANSFERASE"/>
    <property type="match status" value="1"/>
</dbReference>
<dbReference type="InterPro" id="IPR023606">
    <property type="entry name" value="CoA-Trfase_III_dom_1_sf"/>
</dbReference>
<evidence type="ECO:0000313" key="4">
    <source>
        <dbReference type="Proteomes" id="UP001642484"/>
    </source>
</evidence>
<dbReference type="EMBL" id="CAXAMN010022284">
    <property type="protein sequence ID" value="CAK9068032.1"/>
    <property type="molecule type" value="Genomic_DNA"/>
</dbReference>
<accession>A0ABP0NXW6</accession>
<keyword evidence="4" id="KW-1185">Reference proteome</keyword>
<reference evidence="3 4" key="1">
    <citation type="submission" date="2024-02" db="EMBL/GenBank/DDBJ databases">
        <authorList>
            <person name="Chen Y."/>
            <person name="Shah S."/>
            <person name="Dougan E. K."/>
            <person name="Thang M."/>
            <person name="Chan C."/>
        </authorList>
    </citation>
    <scope>NUCLEOTIDE SEQUENCE [LARGE SCALE GENOMIC DNA]</scope>
</reference>
<name>A0ABP0NXW6_9DINO</name>
<comment type="similarity">
    <text evidence="1">Belongs to the CoA-transferase III family.</text>
</comment>
<comment type="caution">
    <text evidence="3">The sequence shown here is derived from an EMBL/GenBank/DDBJ whole genome shotgun (WGS) entry which is preliminary data.</text>
</comment>
<protein>
    <recommendedName>
        <fullName evidence="5">Alpha-methylacyl-CoA racemase</fullName>
    </recommendedName>
</protein>
<organism evidence="3 4">
    <name type="scientific">Durusdinium trenchii</name>
    <dbReference type="NCBI Taxonomy" id="1381693"/>
    <lineage>
        <taxon>Eukaryota</taxon>
        <taxon>Sar</taxon>
        <taxon>Alveolata</taxon>
        <taxon>Dinophyceae</taxon>
        <taxon>Suessiales</taxon>
        <taxon>Symbiodiniaceae</taxon>
        <taxon>Durusdinium</taxon>
    </lineage>
</organism>
<proteinExistence type="inferred from homology"/>
<evidence type="ECO:0000256" key="2">
    <source>
        <dbReference type="SAM" id="MobiDB-lite"/>
    </source>
</evidence>
<evidence type="ECO:0000256" key="1">
    <source>
        <dbReference type="ARBA" id="ARBA00008383"/>
    </source>
</evidence>
<dbReference type="Pfam" id="PF02515">
    <property type="entry name" value="CoA_transf_3"/>
    <property type="match status" value="1"/>
</dbReference>
<dbReference type="InterPro" id="IPR003673">
    <property type="entry name" value="CoA-Trfase_fam_III"/>
</dbReference>